<name>A0A067LHD0_JATCU</name>
<dbReference type="EMBL" id="KK914267">
    <property type="protein sequence ID" value="KDP43614.1"/>
    <property type="molecule type" value="Genomic_DNA"/>
</dbReference>
<organism evidence="2 3">
    <name type="scientific">Jatropha curcas</name>
    <name type="common">Barbados nut</name>
    <dbReference type="NCBI Taxonomy" id="180498"/>
    <lineage>
        <taxon>Eukaryota</taxon>
        <taxon>Viridiplantae</taxon>
        <taxon>Streptophyta</taxon>
        <taxon>Embryophyta</taxon>
        <taxon>Tracheophyta</taxon>
        <taxon>Spermatophyta</taxon>
        <taxon>Magnoliopsida</taxon>
        <taxon>eudicotyledons</taxon>
        <taxon>Gunneridae</taxon>
        <taxon>Pentapetalae</taxon>
        <taxon>rosids</taxon>
        <taxon>fabids</taxon>
        <taxon>Malpighiales</taxon>
        <taxon>Euphorbiaceae</taxon>
        <taxon>Crotonoideae</taxon>
        <taxon>Jatropheae</taxon>
        <taxon>Jatropha</taxon>
    </lineage>
</organism>
<accession>A0A067LHD0</accession>
<protein>
    <submittedName>
        <fullName evidence="2">Uncharacterized protein</fullName>
    </submittedName>
</protein>
<evidence type="ECO:0000313" key="2">
    <source>
        <dbReference type="EMBL" id="KDP43614.1"/>
    </source>
</evidence>
<evidence type="ECO:0000256" key="1">
    <source>
        <dbReference type="SAM" id="MobiDB-lite"/>
    </source>
</evidence>
<dbReference type="Proteomes" id="UP000027138">
    <property type="component" value="Unassembled WGS sequence"/>
</dbReference>
<dbReference type="OrthoDB" id="10596954at2759"/>
<gene>
    <name evidence="2" type="ORF">JCGZ_16901</name>
</gene>
<dbReference type="PANTHER" id="PTHR35167">
    <property type="entry name" value="OS05G0216466 PROTEIN"/>
    <property type="match status" value="1"/>
</dbReference>
<proteinExistence type="predicted"/>
<keyword evidence="3" id="KW-1185">Reference proteome</keyword>
<dbReference type="PANTHER" id="PTHR35167:SF3">
    <property type="entry name" value="OS05G0216466 PROTEIN"/>
    <property type="match status" value="1"/>
</dbReference>
<reference evidence="2 3" key="1">
    <citation type="journal article" date="2014" name="PLoS ONE">
        <title>Global Analysis of Gene Expression Profiles in Physic Nut (Jatropha curcas L.) Seedlings Exposed to Salt Stress.</title>
        <authorList>
            <person name="Zhang L."/>
            <person name="Zhang C."/>
            <person name="Wu P."/>
            <person name="Chen Y."/>
            <person name="Li M."/>
            <person name="Jiang H."/>
            <person name="Wu G."/>
        </authorList>
    </citation>
    <scope>NUCLEOTIDE SEQUENCE [LARGE SCALE GENOMIC DNA]</scope>
    <source>
        <strain evidence="3">cv. GZQX0401</strain>
        <tissue evidence="2">Young leaves</tissue>
    </source>
</reference>
<sequence>MAKLPSTGEKRTIQKKKKMNISFSDWELDVELHVAQLLLQLSNTHSLPHHHHKEERYGGASNESGGSSSTSSITLEEEEEEADGYPKRRMKRFRLVDQIYKSTKPINTC</sequence>
<dbReference type="AlphaFoldDB" id="A0A067LHD0"/>
<feature type="compositionally biased region" description="Low complexity" evidence="1">
    <location>
        <begin position="58"/>
        <end position="74"/>
    </location>
</feature>
<evidence type="ECO:0000313" key="3">
    <source>
        <dbReference type="Proteomes" id="UP000027138"/>
    </source>
</evidence>
<feature type="region of interest" description="Disordered" evidence="1">
    <location>
        <begin position="45"/>
        <end position="87"/>
    </location>
</feature>